<feature type="transmembrane region" description="Helical" evidence="2">
    <location>
        <begin position="16"/>
        <end position="35"/>
    </location>
</feature>
<dbReference type="Proteomes" id="UP001597526">
    <property type="component" value="Unassembled WGS sequence"/>
</dbReference>
<protein>
    <submittedName>
        <fullName evidence="4">D-alanine--D-alanine ligase</fullName>
    </submittedName>
</protein>
<comment type="caution">
    <text evidence="4">The sequence shown here is derived from an EMBL/GenBank/DDBJ whole genome shotgun (WGS) entry which is preliminary data.</text>
</comment>
<evidence type="ECO:0000313" key="5">
    <source>
        <dbReference type="Proteomes" id="UP001597526"/>
    </source>
</evidence>
<dbReference type="InterPro" id="IPR013815">
    <property type="entry name" value="ATP_grasp_subdomain_1"/>
</dbReference>
<organism evidence="4 5">
    <name type="scientific">Croceitalea marina</name>
    <dbReference type="NCBI Taxonomy" id="1775166"/>
    <lineage>
        <taxon>Bacteria</taxon>
        <taxon>Pseudomonadati</taxon>
        <taxon>Bacteroidota</taxon>
        <taxon>Flavobacteriia</taxon>
        <taxon>Flavobacteriales</taxon>
        <taxon>Flavobacteriaceae</taxon>
        <taxon>Croceitalea</taxon>
    </lineage>
</organism>
<feature type="domain" description="ATP-grasp" evidence="3">
    <location>
        <begin position="69"/>
        <end position="260"/>
    </location>
</feature>
<accession>A0ABW5MX92</accession>
<dbReference type="PROSITE" id="PS50975">
    <property type="entry name" value="ATP_GRASP"/>
    <property type="match status" value="1"/>
</dbReference>
<name>A0ABW5MX92_9FLAO</name>
<dbReference type="SUPFAM" id="SSF56059">
    <property type="entry name" value="Glutathione synthetase ATP-binding domain-like"/>
    <property type="match status" value="1"/>
</dbReference>
<dbReference type="Gene3D" id="3.30.1490.20">
    <property type="entry name" value="ATP-grasp fold, A domain"/>
    <property type="match status" value="1"/>
</dbReference>
<dbReference type="InterPro" id="IPR011761">
    <property type="entry name" value="ATP-grasp"/>
</dbReference>
<keyword evidence="2" id="KW-0472">Membrane</keyword>
<evidence type="ECO:0000259" key="3">
    <source>
        <dbReference type="PROSITE" id="PS50975"/>
    </source>
</evidence>
<evidence type="ECO:0000256" key="1">
    <source>
        <dbReference type="PROSITE-ProRule" id="PRU00409"/>
    </source>
</evidence>
<keyword evidence="2" id="KW-1133">Transmembrane helix</keyword>
<reference evidence="5" key="1">
    <citation type="journal article" date="2019" name="Int. J. Syst. Evol. Microbiol.">
        <title>The Global Catalogue of Microorganisms (GCM) 10K type strain sequencing project: providing services to taxonomists for standard genome sequencing and annotation.</title>
        <authorList>
            <consortium name="The Broad Institute Genomics Platform"/>
            <consortium name="The Broad Institute Genome Sequencing Center for Infectious Disease"/>
            <person name="Wu L."/>
            <person name="Ma J."/>
        </authorList>
    </citation>
    <scope>NUCLEOTIDE SEQUENCE [LARGE SCALE GENOMIC DNA]</scope>
    <source>
        <strain evidence="5">KCTC 52368</strain>
    </source>
</reference>
<dbReference type="RefSeq" id="WP_377767181.1">
    <property type="nucleotide sequence ID" value="NZ_JBHULB010000016.1"/>
</dbReference>
<evidence type="ECO:0000256" key="2">
    <source>
        <dbReference type="SAM" id="Phobius"/>
    </source>
</evidence>
<proteinExistence type="predicted"/>
<keyword evidence="4" id="KW-0436">Ligase</keyword>
<dbReference type="GO" id="GO:0016874">
    <property type="term" value="F:ligase activity"/>
    <property type="evidence" value="ECO:0007669"/>
    <property type="project" value="UniProtKB-KW"/>
</dbReference>
<sequence>MSSFKLKWHKLTHWEYWPLWAVYYPLFPVWLFFSLKARSFFFFNTANPLMKNGGMAMESKKEIYDMIPEEYIPKTVLIEKESVTIDSVEKLLSEMNLQYPLIAKPDIGMKAFGVDKIKSKSDLESYINRTPEDFLIQEFIAYPDEVGIFYVRVPGEEKGKITGIVAKEFLSVTGDDRSSILQLIKQNPRSHLQLKALVKKFGNKLDTVLKDGEEFILVPYGSHTRGAKFIDRSNRNNKDLENLIDGICTQIPEFYYGRLDVLYADFDGLSKGNDFKIIEINGAGGEATHIYDPKHSLFFAWKEIFKHWNYLCKISIINHKRGYPYLSFKDGRAMLKANSLLEEQLKLV</sequence>
<keyword evidence="2" id="KW-0812">Transmembrane</keyword>
<keyword evidence="1" id="KW-0547">Nucleotide-binding</keyword>
<keyword evidence="1" id="KW-0067">ATP-binding</keyword>
<evidence type="ECO:0000313" key="4">
    <source>
        <dbReference type="EMBL" id="MFD2587636.1"/>
    </source>
</evidence>
<gene>
    <name evidence="4" type="ORF">ACFSQJ_11885</name>
</gene>
<keyword evidence="5" id="KW-1185">Reference proteome</keyword>
<dbReference type="EMBL" id="JBHULB010000016">
    <property type="protein sequence ID" value="MFD2587636.1"/>
    <property type="molecule type" value="Genomic_DNA"/>
</dbReference>